<keyword evidence="7" id="KW-0732">Signal</keyword>
<dbReference type="GO" id="GO:0030971">
    <property type="term" value="F:receptor tyrosine kinase binding"/>
    <property type="evidence" value="ECO:0000318"/>
    <property type="project" value="GO_Central"/>
</dbReference>
<dbReference type="Bgee" id="ENSOANG00000000827">
    <property type="expression patterns" value="Expressed in liver and 7 other cell types or tissues"/>
</dbReference>
<reference evidence="16 17" key="1">
    <citation type="journal article" date="2008" name="Nature">
        <title>Genome analysis of the platypus reveals unique signatures of evolution.</title>
        <authorList>
            <person name="Warren W.C."/>
            <person name="Hillier L.W."/>
            <person name="Marshall Graves J.A."/>
            <person name="Birney E."/>
            <person name="Ponting C.P."/>
            <person name="Grutzner F."/>
            <person name="Belov K."/>
            <person name="Miller W."/>
            <person name="Clarke L."/>
            <person name="Chinwalla A.T."/>
            <person name="Yang S.P."/>
            <person name="Heger A."/>
            <person name="Locke D.P."/>
            <person name="Miethke P."/>
            <person name="Waters P.D."/>
            <person name="Veyrunes F."/>
            <person name="Fulton L."/>
            <person name="Fulton B."/>
            <person name="Graves T."/>
            <person name="Wallis J."/>
            <person name="Puente X.S."/>
            <person name="Lopez-Otin C."/>
            <person name="Ordonez G.R."/>
            <person name="Eichler E.E."/>
            <person name="Chen L."/>
            <person name="Cheng Z."/>
            <person name="Deakin J.E."/>
            <person name="Alsop A."/>
            <person name="Thompson K."/>
            <person name="Kirby P."/>
            <person name="Papenfuss A.T."/>
            <person name="Wakefield M.J."/>
            <person name="Olender T."/>
            <person name="Lancet D."/>
            <person name="Huttley G.A."/>
            <person name="Smit A.F."/>
            <person name="Pask A."/>
            <person name="Temple-Smith P."/>
            <person name="Batzer M.A."/>
            <person name="Walker J.A."/>
            <person name="Konkel M.K."/>
            <person name="Harris R.S."/>
            <person name="Whittington C.M."/>
            <person name="Wong E.S."/>
            <person name="Gemmell N.J."/>
            <person name="Buschiazzo E."/>
            <person name="Vargas Jentzsch I.M."/>
            <person name="Merkel A."/>
            <person name="Schmitz J."/>
            <person name="Zemann A."/>
            <person name="Churakov G."/>
            <person name="Kriegs J.O."/>
            <person name="Brosius J."/>
            <person name="Murchison E.P."/>
            <person name="Sachidanandam R."/>
            <person name="Smith C."/>
            <person name="Hannon G.J."/>
            <person name="Tsend-Ayush E."/>
            <person name="McMillan D."/>
            <person name="Attenborough R."/>
            <person name="Rens W."/>
            <person name="Ferguson-Smith M."/>
            <person name="Lefevre C.M."/>
            <person name="Sharp J.A."/>
            <person name="Nicholas K.R."/>
            <person name="Ray D.A."/>
            <person name="Kube M."/>
            <person name="Reinhardt R."/>
            <person name="Pringle T.H."/>
            <person name="Taylor J."/>
            <person name="Jones R.C."/>
            <person name="Nixon B."/>
            <person name="Dacheux J.L."/>
            <person name="Niwa H."/>
            <person name="Sekita Y."/>
            <person name="Huang X."/>
            <person name="Stark A."/>
            <person name="Kheradpour P."/>
            <person name="Kellis M."/>
            <person name="Flicek P."/>
            <person name="Chen Y."/>
            <person name="Webber C."/>
            <person name="Hardison R."/>
            <person name="Nelson J."/>
            <person name="Hallsworth-Pepin K."/>
            <person name="Delehaunty K."/>
            <person name="Markovic C."/>
            <person name="Minx P."/>
            <person name="Feng Y."/>
            <person name="Kremitzki C."/>
            <person name="Mitreva M."/>
            <person name="Glasscock J."/>
            <person name="Wylie T."/>
            <person name="Wohldmann P."/>
            <person name="Thiru P."/>
            <person name="Nhan M.N."/>
            <person name="Pohl C.S."/>
            <person name="Smith S.M."/>
            <person name="Hou S."/>
            <person name="Nefedov M."/>
            <person name="de Jong P.J."/>
            <person name="Renfree M.B."/>
            <person name="Mardis E.R."/>
            <person name="Wilson R.K."/>
        </authorList>
    </citation>
    <scope>NUCLEOTIDE SEQUENCE [LARGE SCALE GENOMIC DNA]</scope>
    <source>
        <strain evidence="16 17">Glennie</strain>
    </source>
</reference>
<evidence type="ECO:0000256" key="8">
    <source>
        <dbReference type="ARBA" id="ARBA00022989"/>
    </source>
</evidence>
<evidence type="ECO:0000256" key="15">
    <source>
        <dbReference type="SAM" id="Phobius"/>
    </source>
</evidence>
<evidence type="ECO:0000256" key="1">
    <source>
        <dbReference type="ARBA" id="ARBA00004251"/>
    </source>
</evidence>
<reference evidence="16" key="3">
    <citation type="submission" date="2025-09" db="UniProtKB">
        <authorList>
            <consortium name="Ensembl"/>
        </authorList>
    </citation>
    <scope>IDENTIFICATION</scope>
    <source>
        <strain evidence="16">Glennie</strain>
    </source>
</reference>
<dbReference type="InParanoid" id="F6T7S9"/>
<feature type="transmembrane region" description="Helical" evidence="15">
    <location>
        <begin position="337"/>
        <end position="356"/>
    </location>
</feature>
<name>F6T7S9_ORNAN</name>
<dbReference type="GO" id="GO:0005886">
    <property type="term" value="C:plasma membrane"/>
    <property type="evidence" value="ECO:0007669"/>
    <property type="project" value="UniProtKB-SubCell"/>
</dbReference>
<dbReference type="SUPFAM" id="SSF47266">
    <property type="entry name" value="4-helical cytokines"/>
    <property type="match status" value="1"/>
</dbReference>
<keyword evidence="3" id="KW-1003">Cell membrane</keyword>
<dbReference type="PANTHER" id="PTHR11032">
    <property type="entry name" value="SL CYTOKINE"/>
    <property type="match status" value="1"/>
</dbReference>
<dbReference type="STRING" id="9258.ENSOANP00000028936"/>
<dbReference type="Ensembl" id="ENSOANT00000032732.3">
    <property type="protein sequence ID" value="ENSOANP00000028936.2"/>
    <property type="gene ID" value="ENSOANG00000000827.4"/>
</dbReference>
<dbReference type="GO" id="GO:0005125">
    <property type="term" value="F:cytokine activity"/>
    <property type="evidence" value="ECO:0007669"/>
    <property type="project" value="UniProtKB-KW"/>
</dbReference>
<feature type="compositionally biased region" description="Polar residues" evidence="14">
    <location>
        <begin position="364"/>
        <end position="376"/>
    </location>
</feature>
<dbReference type="InterPro" id="IPR004213">
    <property type="entry name" value="Flt3_lig"/>
</dbReference>
<feature type="region of interest" description="Disordered" evidence="14">
    <location>
        <begin position="20"/>
        <end position="97"/>
    </location>
</feature>
<dbReference type="GO" id="GO:0005615">
    <property type="term" value="C:extracellular space"/>
    <property type="evidence" value="ECO:0000318"/>
    <property type="project" value="GO_Central"/>
</dbReference>
<keyword evidence="5" id="KW-0964">Secreted</keyword>
<organism evidence="16 17">
    <name type="scientific">Ornithorhynchus anatinus</name>
    <name type="common">Duckbill platypus</name>
    <dbReference type="NCBI Taxonomy" id="9258"/>
    <lineage>
        <taxon>Eukaryota</taxon>
        <taxon>Metazoa</taxon>
        <taxon>Chordata</taxon>
        <taxon>Craniata</taxon>
        <taxon>Vertebrata</taxon>
        <taxon>Euteleostomi</taxon>
        <taxon>Mammalia</taxon>
        <taxon>Monotremata</taxon>
        <taxon>Ornithorhynchidae</taxon>
        <taxon>Ornithorhynchus</taxon>
    </lineage>
</organism>
<evidence type="ECO:0000256" key="2">
    <source>
        <dbReference type="ARBA" id="ARBA00004613"/>
    </source>
</evidence>
<comment type="subcellular location">
    <subcellularLocation>
        <location evidence="1">Cell membrane</location>
        <topology evidence="1">Single-pass type I membrane protein</topology>
    </subcellularLocation>
    <subcellularLocation>
        <location evidence="2">Secreted</location>
    </subcellularLocation>
</comment>
<dbReference type="eggNOG" id="ENOG502SAIE">
    <property type="taxonomic scope" value="Eukaryota"/>
</dbReference>
<dbReference type="Proteomes" id="UP000002279">
    <property type="component" value="Chromosome 10"/>
</dbReference>
<keyword evidence="8 15" id="KW-1133">Transmembrane helix</keyword>
<gene>
    <name evidence="16" type="primary">FLT3LG</name>
</gene>
<dbReference type="HOGENOM" id="CLU_082442_1_0_1"/>
<evidence type="ECO:0000256" key="10">
    <source>
        <dbReference type="ARBA" id="ARBA00023157"/>
    </source>
</evidence>
<dbReference type="GO" id="GO:0008284">
    <property type="term" value="P:positive regulation of cell population proliferation"/>
    <property type="evidence" value="ECO:0000318"/>
    <property type="project" value="GO_Central"/>
</dbReference>
<evidence type="ECO:0000256" key="14">
    <source>
        <dbReference type="SAM" id="MobiDB-lite"/>
    </source>
</evidence>
<dbReference type="Pfam" id="PF02947">
    <property type="entry name" value="Flt3_lig"/>
    <property type="match status" value="1"/>
</dbReference>
<sequence length="386" mass="42367">MRDWTGLPVSGWCLPSGHQMASLAPGPPPSLPHQTHTHTHAHSLPQGQTKAHTLTHTLSLSHTHTHTHTQTQAHAHSHPGTQTHTLTPPEAHSPPDTHPLTLTHSLTHTHPGCFCFRYLDLPAGPERGGPRAAEPSAGPGLRHVGPVGDMTARPPPGLPHLLLLLLLLSGPPPAPACAFRYSPVSSMFGLHIHNLAQYLLQDYPVSVVTNLQTDELCWELWHLSVAEDRLKHLERMSGPRLRELVHKVQAEVDFVNDCGFQRPQKCARFQQINISQFLGDVSQHLTSLRPKITSLNFSSCLELRCVPDPPTSAPSSGTPGPLGSQAPLSRGLLLTPLWLFLPGLTMGALWGLWRLWRMRSWRGQSQPCQGTSQIPTDSPLPRRPCL</sequence>
<dbReference type="GO" id="GO:0097028">
    <property type="term" value="P:dendritic cell differentiation"/>
    <property type="evidence" value="ECO:0007669"/>
    <property type="project" value="UniProtKB-ARBA"/>
</dbReference>
<evidence type="ECO:0000256" key="11">
    <source>
        <dbReference type="ARBA" id="ARBA00023180"/>
    </source>
</evidence>
<feature type="region of interest" description="Disordered" evidence="14">
    <location>
        <begin position="364"/>
        <end position="386"/>
    </location>
</feature>
<dbReference type="FunCoup" id="F6T7S9">
    <property type="interactions" value="569"/>
</dbReference>
<reference evidence="16" key="2">
    <citation type="submission" date="2025-08" db="UniProtKB">
        <authorList>
            <consortium name="Ensembl"/>
        </authorList>
    </citation>
    <scope>IDENTIFICATION</scope>
    <source>
        <strain evidence="16">Glennie</strain>
    </source>
</reference>
<dbReference type="GO" id="GO:0030183">
    <property type="term" value="P:B cell differentiation"/>
    <property type="evidence" value="ECO:0007669"/>
    <property type="project" value="UniProtKB-ARBA"/>
</dbReference>
<feature type="compositionally biased region" description="Low complexity" evidence="14">
    <location>
        <begin position="51"/>
        <end position="74"/>
    </location>
</feature>
<keyword evidence="17" id="KW-1185">Reference proteome</keyword>
<evidence type="ECO:0000256" key="6">
    <source>
        <dbReference type="ARBA" id="ARBA00022692"/>
    </source>
</evidence>
<keyword evidence="6 15" id="KW-0812">Transmembrane</keyword>
<dbReference type="Gene3D" id="1.20.1250.10">
    <property type="match status" value="1"/>
</dbReference>
<keyword evidence="4" id="KW-0202">Cytokine</keyword>
<proteinExistence type="predicted"/>
<evidence type="ECO:0000256" key="12">
    <source>
        <dbReference type="ARBA" id="ARBA00071640"/>
    </source>
</evidence>
<dbReference type="FunFam" id="1.20.1250.10:FF:000016">
    <property type="entry name" value="Fms-related tyrosine kinase 3 ligand"/>
    <property type="match status" value="1"/>
</dbReference>
<evidence type="ECO:0000256" key="7">
    <source>
        <dbReference type="ARBA" id="ARBA00022729"/>
    </source>
</evidence>
<evidence type="ECO:0000256" key="5">
    <source>
        <dbReference type="ARBA" id="ARBA00022525"/>
    </source>
</evidence>
<evidence type="ECO:0000256" key="4">
    <source>
        <dbReference type="ARBA" id="ARBA00022514"/>
    </source>
</evidence>
<evidence type="ECO:0000256" key="13">
    <source>
        <dbReference type="ARBA" id="ARBA00075998"/>
    </source>
</evidence>
<dbReference type="GeneTree" id="ENSGT00530000064424"/>
<accession>F6T7S9</accession>
<dbReference type="OMA" id="PIPLCTK"/>
<keyword evidence="9 15" id="KW-0472">Membrane</keyword>
<protein>
    <recommendedName>
        <fullName evidence="12">Fms-related tyrosine kinase 3 ligand</fullName>
    </recommendedName>
    <alternativeName>
        <fullName evidence="13">SL cytokine</fullName>
    </alternativeName>
</protein>
<evidence type="ECO:0000256" key="9">
    <source>
        <dbReference type="ARBA" id="ARBA00023136"/>
    </source>
</evidence>
<dbReference type="GO" id="GO:0009986">
    <property type="term" value="C:cell surface"/>
    <property type="evidence" value="ECO:0000318"/>
    <property type="project" value="GO_Central"/>
</dbReference>
<evidence type="ECO:0000313" key="17">
    <source>
        <dbReference type="Proteomes" id="UP000002279"/>
    </source>
</evidence>
<dbReference type="InterPro" id="IPR009079">
    <property type="entry name" value="4_helix_cytokine-like_core"/>
</dbReference>
<keyword evidence="11" id="KW-0325">Glycoprotein</keyword>
<keyword evidence="10" id="KW-1015">Disulfide bond</keyword>
<dbReference type="PANTHER" id="PTHR11032:SF1">
    <property type="entry name" value="FMS-RELATED TYROSINE KINASE 3 LIGAND"/>
    <property type="match status" value="1"/>
</dbReference>
<dbReference type="AlphaFoldDB" id="F6T7S9"/>
<evidence type="ECO:0000313" key="16">
    <source>
        <dbReference type="Ensembl" id="ENSOANP00000028936.2"/>
    </source>
</evidence>
<evidence type="ECO:0000256" key="3">
    <source>
        <dbReference type="ARBA" id="ARBA00022475"/>
    </source>
</evidence>